<evidence type="ECO:0000313" key="3">
    <source>
        <dbReference type="Proteomes" id="UP000802098"/>
    </source>
</evidence>
<dbReference type="RefSeq" id="WP_009855645.1">
    <property type="nucleotide sequence ID" value="NZ_JAAOCD010000013.1"/>
</dbReference>
<accession>A0ABX0HZC0</accession>
<keyword evidence="3" id="KW-1185">Reference proteome</keyword>
<feature type="transmembrane region" description="Helical" evidence="1">
    <location>
        <begin position="274"/>
        <end position="294"/>
    </location>
</feature>
<keyword evidence="1" id="KW-0812">Transmembrane</keyword>
<sequence length="324" mass="35630">MSTAVPLTHHEILELVAPFSRSGRRVDLAASDRIARRLRFKPLQHAPEAPLDQTLHEELELESFAADDHRVTRRLRGDDGLEAVLVADGPDVGELAQRIAAVPLARHFLAGEGWRAVLSHRARLSGDGVATVILTEARARVAGLDLKLKVSGVAGINADLELMPRAGQTISLPDDLLAVLGWPWTCIARLREGWGGALRLKGDGAERTRDAEHKLVQTLDHLARTLAGTPREFHERMARERWRVTLRRAVPMLVSVALIAGAAMVPLVELSQNSVWRMLVFHSPAFLLMLFFCLGEMPRLEFPPLPRLARAGSWEPQAPAAPSA</sequence>
<dbReference type="Proteomes" id="UP000802098">
    <property type="component" value="Unassembled WGS sequence"/>
</dbReference>
<reference evidence="2 3" key="1">
    <citation type="submission" date="2020-03" db="EMBL/GenBank/DDBJ databases">
        <title>Rubrivivax benzoatilyticus JA2 (sequenced after 10 years sub-culturing).</title>
        <authorList>
            <person name="Gupta D."/>
            <person name="Chintalapati S."/>
            <person name="Chintalapati V.R."/>
        </authorList>
    </citation>
    <scope>NUCLEOTIDE SEQUENCE [LARGE SCALE GENOMIC DNA]</scope>
    <source>
        <strain evidence="2 3">JA2-Mal</strain>
    </source>
</reference>
<feature type="transmembrane region" description="Helical" evidence="1">
    <location>
        <begin position="249"/>
        <end position="268"/>
    </location>
</feature>
<name>A0ABX0HZC0_9BURK</name>
<keyword evidence="1" id="KW-1133">Transmembrane helix</keyword>
<dbReference type="EMBL" id="JAAOCD010000013">
    <property type="protein sequence ID" value="NHL00358.1"/>
    <property type="molecule type" value="Genomic_DNA"/>
</dbReference>
<organism evidence="2 3">
    <name type="scientific">Rubrivivax benzoatilyticus</name>
    <dbReference type="NCBI Taxonomy" id="316997"/>
    <lineage>
        <taxon>Bacteria</taxon>
        <taxon>Pseudomonadati</taxon>
        <taxon>Pseudomonadota</taxon>
        <taxon>Betaproteobacteria</taxon>
        <taxon>Burkholderiales</taxon>
        <taxon>Sphaerotilaceae</taxon>
        <taxon>Rubrivivax</taxon>
    </lineage>
</organism>
<evidence type="ECO:0000256" key="1">
    <source>
        <dbReference type="SAM" id="Phobius"/>
    </source>
</evidence>
<keyword evidence="1" id="KW-0472">Membrane</keyword>
<gene>
    <name evidence="2" type="ORF">G7087_18400</name>
</gene>
<evidence type="ECO:0000313" key="2">
    <source>
        <dbReference type="EMBL" id="NHL00358.1"/>
    </source>
</evidence>
<protein>
    <submittedName>
        <fullName evidence="2">Uncharacterized protein</fullName>
    </submittedName>
</protein>
<proteinExistence type="predicted"/>
<comment type="caution">
    <text evidence="2">The sequence shown here is derived from an EMBL/GenBank/DDBJ whole genome shotgun (WGS) entry which is preliminary data.</text>
</comment>